<keyword evidence="1 3" id="KW-0378">Hydrolase</keyword>
<dbReference type="RefSeq" id="WP_086965634.1">
    <property type="nucleotide sequence ID" value="NZ_FCOJ02000003.1"/>
</dbReference>
<evidence type="ECO:0000313" key="4">
    <source>
        <dbReference type="Proteomes" id="UP000054596"/>
    </source>
</evidence>
<dbReference type="SUPFAM" id="SSF53474">
    <property type="entry name" value="alpha/beta-Hydrolases"/>
    <property type="match status" value="1"/>
</dbReference>
<keyword evidence="4" id="KW-1185">Reference proteome</keyword>
<name>A0A157ZDP3_9BURK</name>
<dbReference type="EMBL" id="FCOJ02000003">
    <property type="protein sequence ID" value="SAK43692.1"/>
    <property type="molecule type" value="Genomic_DNA"/>
</dbReference>
<evidence type="ECO:0000256" key="1">
    <source>
        <dbReference type="ARBA" id="ARBA00022801"/>
    </source>
</evidence>
<dbReference type="InterPro" id="IPR029058">
    <property type="entry name" value="AB_hydrolase_fold"/>
</dbReference>
<proteinExistence type="predicted"/>
<dbReference type="PANTHER" id="PTHR43329">
    <property type="entry name" value="EPOXIDE HYDROLASE"/>
    <property type="match status" value="1"/>
</dbReference>
<feature type="domain" description="AB hydrolase-1" evidence="2">
    <location>
        <begin position="41"/>
        <end position="155"/>
    </location>
</feature>
<gene>
    <name evidence="3" type="ORF">AWB82_00574</name>
</gene>
<comment type="caution">
    <text evidence="3">The sequence shown here is derived from an EMBL/GenBank/DDBJ whole genome shotgun (WGS) entry which is preliminary data.</text>
</comment>
<dbReference type="InterPro" id="IPR000073">
    <property type="entry name" value="AB_hydrolase_1"/>
</dbReference>
<dbReference type="Gene3D" id="3.40.50.1820">
    <property type="entry name" value="alpha/beta hydrolase"/>
    <property type="match status" value="1"/>
</dbReference>
<evidence type="ECO:0000259" key="2">
    <source>
        <dbReference type="Pfam" id="PF00561"/>
    </source>
</evidence>
<protein>
    <submittedName>
        <fullName evidence="3">Alpha/beta hydrolase</fullName>
    </submittedName>
</protein>
<accession>A0A157ZDP3</accession>
<dbReference type="AlphaFoldDB" id="A0A157ZDP3"/>
<reference evidence="3" key="1">
    <citation type="submission" date="2016-01" db="EMBL/GenBank/DDBJ databases">
        <authorList>
            <person name="Peeters C."/>
        </authorList>
    </citation>
    <scope>NUCLEOTIDE SEQUENCE [LARGE SCALE GENOMIC DNA]</scope>
    <source>
        <strain evidence="3">LMG 29325</strain>
    </source>
</reference>
<dbReference type="Proteomes" id="UP000054596">
    <property type="component" value="Unassembled WGS sequence"/>
</dbReference>
<dbReference type="PRINTS" id="PR00412">
    <property type="entry name" value="EPOXHYDRLASE"/>
</dbReference>
<dbReference type="GO" id="GO:0016787">
    <property type="term" value="F:hydrolase activity"/>
    <property type="evidence" value="ECO:0007669"/>
    <property type="project" value="UniProtKB-KW"/>
</dbReference>
<dbReference type="OrthoDB" id="2987348at2"/>
<dbReference type="Pfam" id="PF00561">
    <property type="entry name" value="Abhydrolase_1"/>
    <property type="match status" value="1"/>
</dbReference>
<organism evidence="3 4">
    <name type="scientific">Caballeronia glebae</name>
    <dbReference type="NCBI Taxonomy" id="1777143"/>
    <lineage>
        <taxon>Bacteria</taxon>
        <taxon>Pseudomonadati</taxon>
        <taxon>Pseudomonadota</taxon>
        <taxon>Betaproteobacteria</taxon>
        <taxon>Burkholderiales</taxon>
        <taxon>Burkholderiaceae</taxon>
        <taxon>Caballeronia</taxon>
    </lineage>
</organism>
<evidence type="ECO:0000313" key="3">
    <source>
        <dbReference type="EMBL" id="SAK43692.1"/>
    </source>
</evidence>
<dbReference type="InterPro" id="IPR000639">
    <property type="entry name" value="Epox_hydrolase-like"/>
</dbReference>
<sequence>MNEPSNDLPLPNGIRARMIDNGNGLSMHVLEAGFDAPERPCIVLLHGFPELAYSWRKVMKPLADAGFYVIAPDQRGYGRTIGGAASFETELDEFTFPNLARDVLGLVAALGYRRVASVIGHDFGSPVAAWCALIRPDVFASVVMMSAPFAGPPAFAFNTAKHDAKLARVETAQSLMTEAVAALASLDPPRKHYQWYYSGAQANENMRQAPQGLAAFLRAYYYVKSADWPGNHPHPLASVTAEELATLPTYYVMNADATMPQTVAEHMPDADKIAECAWLSDRDLNVYASEYARTGFQGGLNWYRCGTDPRFAAALRTWSGRTIDVPSCFIAGASDWGYYQRPGDFEAMRVLACTDFRATHLIEGAGHWVQQEQPSTVVSRILRFLRQDAPAI</sequence>
<dbReference type="STRING" id="1777143.AWB82_00574"/>